<protein>
    <submittedName>
        <fullName evidence="1">Uncharacterized protein</fullName>
    </submittedName>
</protein>
<reference evidence="1" key="1">
    <citation type="submission" date="2018-05" db="EMBL/GenBank/DDBJ databases">
        <authorList>
            <person name="Lanie J.A."/>
            <person name="Ng W.-L."/>
            <person name="Kazmierczak K.M."/>
            <person name="Andrzejewski T.M."/>
            <person name="Davidsen T.M."/>
            <person name="Wayne K.J."/>
            <person name="Tettelin H."/>
            <person name="Glass J.I."/>
            <person name="Rusch D."/>
            <person name="Podicherti R."/>
            <person name="Tsui H.-C.T."/>
            <person name="Winkler M.E."/>
        </authorList>
    </citation>
    <scope>NUCLEOTIDE SEQUENCE</scope>
</reference>
<dbReference type="AlphaFoldDB" id="A0A382DMM9"/>
<sequence length="43" mass="4785">MHEVNNGNADYYGADTTKTWLQAGLKSFATYWQKGILRAIGPP</sequence>
<evidence type="ECO:0000313" key="1">
    <source>
        <dbReference type="EMBL" id="SVB39254.1"/>
    </source>
</evidence>
<accession>A0A382DMM9</accession>
<name>A0A382DMM9_9ZZZZ</name>
<dbReference type="EMBL" id="UINC01039990">
    <property type="protein sequence ID" value="SVB39254.1"/>
    <property type="molecule type" value="Genomic_DNA"/>
</dbReference>
<gene>
    <name evidence="1" type="ORF">METZ01_LOCUS192108</name>
</gene>
<organism evidence="1">
    <name type="scientific">marine metagenome</name>
    <dbReference type="NCBI Taxonomy" id="408172"/>
    <lineage>
        <taxon>unclassified sequences</taxon>
        <taxon>metagenomes</taxon>
        <taxon>ecological metagenomes</taxon>
    </lineage>
</organism>
<proteinExistence type="predicted"/>